<organism evidence="2 3">
    <name type="scientific">Coprobacillus cateniformis</name>
    <dbReference type="NCBI Taxonomy" id="100884"/>
    <lineage>
        <taxon>Bacteria</taxon>
        <taxon>Bacillati</taxon>
        <taxon>Bacillota</taxon>
        <taxon>Erysipelotrichia</taxon>
        <taxon>Erysipelotrichales</taxon>
        <taxon>Coprobacillaceae</taxon>
        <taxon>Coprobacillus</taxon>
    </lineage>
</organism>
<dbReference type="Proteomes" id="UP000003157">
    <property type="component" value="Unassembled WGS sequence"/>
</dbReference>
<comment type="caution">
    <text evidence="2">The sequence shown here is derived from an EMBL/GenBank/DDBJ whole genome shotgun (WGS) entry which is preliminary data.</text>
</comment>
<gene>
    <name evidence="2" type="ORF">HMPREF9488_00012</name>
</gene>
<protein>
    <submittedName>
        <fullName evidence="2">Uncharacterized protein</fullName>
    </submittedName>
</protein>
<evidence type="ECO:0000256" key="1">
    <source>
        <dbReference type="SAM" id="Phobius"/>
    </source>
</evidence>
<keyword evidence="1" id="KW-0472">Membrane</keyword>
<dbReference type="EMBL" id="ADKX01000001">
    <property type="protein sequence ID" value="EFW06475.1"/>
    <property type="molecule type" value="Genomic_DNA"/>
</dbReference>
<sequence length="95" mass="11220">MIYIIGIVLNFPFFIAENIIKSFCFQYIFDSGLEQDFTINSLVMLILIISFILLIIYLLGFIYCNIRNIVIHKKAYKIRNALINNDLYNYHDTKS</sequence>
<keyword evidence="1" id="KW-0812">Transmembrane</keyword>
<accession>E7G5H4</accession>
<dbReference type="HOGENOM" id="CLU_2368021_0_0_9"/>
<keyword evidence="3" id="KW-1185">Reference proteome</keyword>
<feature type="transmembrane region" description="Helical" evidence="1">
    <location>
        <begin position="7"/>
        <end position="29"/>
    </location>
</feature>
<dbReference type="AlphaFoldDB" id="E7G5H4"/>
<name>E7G5H4_9FIRM</name>
<proteinExistence type="predicted"/>
<evidence type="ECO:0000313" key="3">
    <source>
        <dbReference type="Proteomes" id="UP000003157"/>
    </source>
</evidence>
<keyword evidence="1" id="KW-1133">Transmembrane helix</keyword>
<feature type="transmembrane region" description="Helical" evidence="1">
    <location>
        <begin position="41"/>
        <end position="64"/>
    </location>
</feature>
<reference evidence="2 3" key="1">
    <citation type="submission" date="2010-12" db="EMBL/GenBank/DDBJ databases">
        <title>The Genome Sequence of Coprobacillus sp. strain 29_1.</title>
        <authorList>
            <consortium name="The Broad Institute Genome Sequencing Platform"/>
            <person name="Earl A."/>
            <person name="Ward D."/>
            <person name="Feldgarden M."/>
            <person name="Gevers D."/>
            <person name="Daigneault M."/>
            <person name="Sibley C.D."/>
            <person name="White A."/>
            <person name="Strauss J."/>
            <person name="Allen-Vercoe E."/>
            <person name="Young S.K."/>
            <person name="Zeng Q."/>
            <person name="Gargeya S."/>
            <person name="Fitzgerald M."/>
            <person name="Haas B."/>
            <person name="Abouelleil A."/>
            <person name="Alvarado L."/>
            <person name="Arachchi H.M."/>
            <person name="Berlin A."/>
            <person name="Brown A."/>
            <person name="Chapman S.B."/>
            <person name="Chen Z."/>
            <person name="Dunbar C."/>
            <person name="Freedman E."/>
            <person name="Gearin G."/>
            <person name="Gellesch M."/>
            <person name="Goldberg J."/>
            <person name="Griggs A."/>
            <person name="Gujja S."/>
            <person name="Heilman E."/>
            <person name="Heiman D."/>
            <person name="Howarth C."/>
            <person name="Larson L."/>
            <person name="Lui A."/>
            <person name="MacDonald P.J.P."/>
            <person name="Mehta T."/>
            <person name="Montmayeur A."/>
            <person name="Murphy C."/>
            <person name="Neiman D."/>
            <person name="Pearson M."/>
            <person name="Priest M."/>
            <person name="Roberts A."/>
            <person name="Saif S."/>
            <person name="Shea T."/>
            <person name="Shenoy N."/>
            <person name="Sisk P."/>
            <person name="Stolte C."/>
            <person name="Sykes S."/>
            <person name="White J."/>
            <person name="Yandava C."/>
            <person name="Nusbaum C."/>
            <person name="Birren B."/>
        </authorList>
    </citation>
    <scope>NUCLEOTIDE SEQUENCE [LARGE SCALE GENOMIC DNA]</scope>
    <source>
        <strain evidence="2 3">29_1</strain>
    </source>
</reference>
<evidence type="ECO:0000313" key="2">
    <source>
        <dbReference type="EMBL" id="EFW06475.1"/>
    </source>
</evidence>